<dbReference type="GO" id="GO:0016301">
    <property type="term" value="F:kinase activity"/>
    <property type="evidence" value="ECO:0007669"/>
    <property type="project" value="UniProtKB-KW"/>
</dbReference>
<dbReference type="GO" id="GO:0002189">
    <property type="term" value="C:ribose phosphate diphosphokinase complex"/>
    <property type="evidence" value="ECO:0007669"/>
    <property type="project" value="TreeGrafter"/>
</dbReference>
<dbReference type="GO" id="GO:0000287">
    <property type="term" value="F:magnesium ion binding"/>
    <property type="evidence" value="ECO:0007669"/>
    <property type="project" value="InterPro"/>
</dbReference>
<dbReference type="InterPro" id="IPR005946">
    <property type="entry name" value="Rib-P_diPkinase"/>
</dbReference>
<keyword evidence="4" id="KW-0545">Nucleotide biosynthesis</keyword>
<sequence length="148" mass="15822">MVSPDVGSSKRARAYAKRLGGSLAIIDKRRSKPNQSEVMHLIGDVKGKTAVIVDDEINTGGTIVNAAQAVMDKGAKEVYGMASHAVFAGNCLEKIEKSAFKELIVTNSIPLKKKTKKITVVSVASLLAEAIRCTNENKSISKLLNPVK</sequence>
<evidence type="ECO:0000256" key="8">
    <source>
        <dbReference type="ARBA" id="ARBA00022842"/>
    </source>
</evidence>
<dbReference type="Pfam" id="PF14572">
    <property type="entry name" value="Pribosyl_synth"/>
    <property type="match status" value="1"/>
</dbReference>
<dbReference type="PANTHER" id="PTHR10210:SF41">
    <property type="entry name" value="RIBOSE-PHOSPHATE PYROPHOSPHOKINASE 1, CHLOROPLASTIC"/>
    <property type="match status" value="1"/>
</dbReference>
<keyword evidence="2" id="KW-0808">Transferase</keyword>
<comment type="catalytic activity">
    <reaction evidence="9">
        <text>D-ribose 5-phosphate + ATP = 5-phospho-alpha-D-ribose 1-diphosphate + AMP + H(+)</text>
        <dbReference type="Rhea" id="RHEA:15609"/>
        <dbReference type="ChEBI" id="CHEBI:15378"/>
        <dbReference type="ChEBI" id="CHEBI:30616"/>
        <dbReference type="ChEBI" id="CHEBI:58017"/>
        <dbReference type="ChEBI" id="CHEBI:78346"/>
        <dbReference type="ChEBI" id="CHEBI:456215"/>
        <dbReference type="EC" id="2.7.6.1"/>
    </reaction>
</comment>
<accession>A0A2D6LQE6</accession>
<evidence type="ECO:0000256" key="3">
    <source>
        <dbReference type="ARBA" id="ARBA00022723"/>
    </source>
</evidence>
<proteinExistence type="predicted"/>
<dbReference type="GO" id="GO:0005737">
    <property type="term" value="C:cytoplasm"/>
    <property type="evidence" value="ECO:0007669"/>
    <property type="project" value="TreeGrafter"/>
</dbReference>
<dbReference type="PANTHER" id="PTHR10210">
    <property type="entry name" value="RIBOSE-PHOSPHATE DIPHOSPHOKINASE FAMILY MEMBER"/>
    <property type="match status" value="1"/>
</dbReference>
<evidence type="ECO:0000256" key="4">
    <source>
        <dbReference type="ARBA" id="ARBA00022727"/>
    </source>
</evidence>
<evidence type="ECO:0000256" key="9">
    <source>
        <dbReference type="ARBA" id="ARBA00049535"/>
    </source>
</evidence>
<keyword evidence="6" id="KW-0418">Kinase</keyword>
<keyword evidence="8" id="KW-0460">Magnesium</keyword>
<dbReference type="GO" id="GO:0006015">
    <property type="term" value="P:5-phosphoribose 1-diphosphate biosynthetic process"/>
    <property type="evidence" value="ECO:0007669"/>
    <property type="project" value="TreeGrafter"/>
</dbReference>
<dbReference type="InterPro" id="IPR029057">
    <property type="entry name" value="PRTase-like"/>
</dbReference>
<evidence type="ECO:0000313" key="10">
    <source>
        <dbReference type="EMBL" id="MAG18382.1"/>
    </source>
</evidence>
<dbReference type="SUPFAM" id="SSF53271">
    <property type="entry name" value="PRTase-like"/>
    <property type="match status" value="1"/>
</dbReference>
<evidence type="ECO:0000256" key="6">
    <source>
        <dbReference type="ARBA" id="ARBA00022777"/>
    </source>
</evidence>
<dbReference type="CDD" id="cd06223">
    <property type="entry name" value="PRTases_typeI"/>
    <property type="match status" value="1"/>
</dbReference>
<dbReference type="EC" id="2.7.6.1" evidence="1"/>
<reference evidence="11" key="1">
    <citation type="submission" date="2017-09" db="EMBL/GenBank/DDBJ databases">
        <title>The Reconstruction of 2,631 Draft Metagenome-Assembled Genomes from the Global Oceans.</title>
        <authorList>
            <person name="Tully B.J."/>
            <person name="Graham E.D."/>
            <person name="Heidelberg J.F."/>
        </authorList>
    </citation>
    <scope>NUCLEOTIDE SEQUENCE [LARGE SCALE GENOMIC DNA]</scope>
</reference>
<evidence type="ECO:0000256" key="2">
    <source>
        <dbReference type="ARBA" id="ARBA00022679"/>
    </source>
</evidence>
<keyword evidence="7" id="KW-0067">ATP-binding</keyword>
<protein>
    <recommendedName>
        <fullName evidence="1">ribose-phosphate diphosphokinase</fullName>
        <ecNumber evidence="1">2.7.6.1</ecNumber>
    </recommendedName>
</protein>
<keyword evidence="3" id="KW-0479">Metal-binding</keyword>
<keyword evidence="5" id="KW-0547">Nucleotide-binding</keyword>
<evidence type="ECO:0000256" key="7">
    <source>
        <dbReference type="ARBA" id="ARBA00022840"/>
    </source>
</evidence>
<evidence type="ECO:0000313" key="11">
    <source>
        <dbReference type="Proteomes" id="UP000226712"/>
    </source>
</evidence>
<evidence type="ECO:0000256" key="5">
    <source>
        <dbReference type="ARBA" id="ARBA00022741"/>
    </source>
</evidence>
<dbReference type="InterPro" id="IPR000836">
    <property type="entry name" value="PRTase_dom"/>
</dbReference>
<evidence type="ECO:0000256" key="1">
    <source>
        <dbReference type="ARBA" id="ARBA00013247"/>
    </source>
</evidence>
<dbReference type="NCBIfam" id="TIGR01251">
    <property type="entry name" value="ribP_PPkin"/>
    <property type="match status" value="1"/>
</dbReference>
<dbReference type="AlphaFoldDB" id="A0A2D6LQE6"/>
<comment type="caution">
    <text evidence="10">The sequence shown here is derived from an EMBL/GenBank/DDBJ whole genome shotgun (WGS) entry which is preliminary data.</text>
</comment>
<dbReference type="EMBL" id="NZBD01000016">
    <property type="protein sequence ID" value="MAG18382.1"/>
    <property type="molecule type" value="Genomic_DNA"/>
</dbReference>
<dbReference type="GO" id="GO:0006164">
    <property type="term" value="P:purine nucleotide biosynthetic process"/>
    <property type="evidence" value="ECO:0007669"/>
    <property type="project" value="TreeGrafter"/>
</dbReference>
<dbReference type="FunFam" id="3.40.50.2020:FF:000002">
    <property type="entry name" value="Ribose-phosphate pyrophosphokinase"/>
    <property type="match status" value="1"/>
</dbReference>
<name>A0A2D6LQE6_9ARCH</name>
<gene>
    <name evidence="10" type="ORF">CL944_02830</name>
</gene>
<dbReference type="Gene3D" id="3.40.50.2020">
    <property type="match status" value="2"/>
</dbReference>
<dbReference type="GO" id="GO:0004749">
    <property type="term" value="F:ribose phosphate diphosphokinase activity"/>
    <property type="evidence" value="ECO:0007669"/>
    <property type="project" value="UniProtKB-EC"/>
</dbReference>
<dbReference type="Proteomes" id="UP000226712">
    <property type="component" value="Unassembled WGS sequence"/>
</dbReference>
<organism evidence="10 11">
    <name type="scientific">Candidatus Iainarchaeum sp</name>
    <dbReference type="NCBI Taxonomy" id="3101447"/>
    <lineage>
        <taxon>Archaea</taxon>
        <taxon>Candidatus Iainarchaeota</taxon>
        <taxon>Candidatus Iainarchaeia</taxon>
        <taxon>Candidatus Iainarchaeales</taxon>
        <taxon>Candidatus Iainarchaeaceae</taxon>
        <taxon>Candidatus Iainarchaeum</taxon>
    </lineage>
</organism>
<dbReference type="GO" id="GO:0005524">
    <property type="term" value="F:ATP binding"/>
    <property type="evidence" value="ECO:0007669"/>
    <property type="project" value="UniProtKB-KW"/>
</dbReference>